<dbReference type="PANTHER" id="PTHR35795">
    <property type="entry name" value="SLR1885 PROTEIN"/>
    <property type="match status" value="1"/>
</dbReference>
<protein>
    <recommendedName>
        <fullName evidence="1">bis(5'-nucleosyl)-tetraphosphatase (symmetrical)</fullName>
        <ecNumber evidence="1">3.6.1.41</ecNumber>
    </recommendedName>
</protein>
<dbReference type="EMBL" id="CP054142">
    <property type="protein sequence ID" value="QTQ14329.1"/>
    <property type="molecule type" value="Genomic_DNA"/>
</dbReference>
<dbReference type="Gene3D" id="1.10.3210.10">
    <property type="entry name" value="Hypothetical protein af1432"/>
    <property type="match status" value="1"/>
</dbReference>
<dbReference type="InterPro" id="IPR006675">
    <property type="entry name" value="HDIG_dom"/>
</dbReference>
<evidence type="ECO:0000313" key="8">
    <source>
        <dbReference type="EMBL" id="QTQ14329.1"/>
    </source>
</evidence>
<gene>
    <name evidence="8" type="ORF">HRQ91_07620</name>
</gene>
<dbReference type="NCBIfam" id="TIGR00277">
    <property type="entry name" value="HDIG"/>
    <property type="match status" value="1"/>
</dbReference>
<dbReference type="Pfam" id="PF01966">
    <property type="entry name" value="HD"/>
    <property type="match status" value="1"/>
</dbReference>
<evidence type="ECO:0000256" key="1">
    <source>
        <dbReference type="ARBA" id="ARBA00012506"/>
    </source>
</evidence>
<dbReference type="RefSeq" id="WP_210118998.1">
    <property type="nucleotide sequence ID" value="NZ_CP054142.1"/>
</dbReference>
<dbReference type="CDD" id="cd00077">
    <property type="entry name" value="HDc"/>
    <property type="match status" value="1"/>
</dbReference>
<keyword evidence="2" id="KW-0479">Metal-binding</keyword>
<dbReference type="Proteomes" id="UP000671908">
    <property type="component" value="Chromosome"/>
</dbReference>
<dbReference type="NCBIfam" id="TIGR00488">
    <property type="entry name" value="bis(5'-nucleosyl)-tetraphosphatase (symmetrical) YqeK"/>
    <property type="match status" value="1"/>
</dbReference>
<dbReference type="SUPFAM" id="SSF109604">
    <property type="entry name" value="HD-domain/PDEase-like"/>
    <property type="match status" value="1"/>
</dbReference>
<accession>A0A975F487</accession>
<keyword evidence="4" id="KW-0378">Hydrolase</keyword>
<evidence type="ECO:0000256" key="2">
    <source>
        <dbReference type="ARBA" id="ARBA00022723"/>
    </source>
</evidence>
<proteinExistence type="predicted"/>
<organism evidence="8 9">
    <name type="scientific">Treponema parvum</name>
    <dbReference type="NCBI Taxonomy" id="138851"/>
    <lineage>
        <taxon>Bacteria</taxon>
        <taxon>Pseudomonadati</taxon>
        <taxon>Spirochaetota</taxon>
        <taxon>Spirochaetia</taxon>
        <taxon>Spirochaetales</taxon>
        <taxon>Treponemataceae</taxon>
        <taxon>Treponema</taxon>
    </lineage>
</organism>
<keyword evidence="5" id="KW-0408">Iron</keyword>
<reference evidence="8 9" key="1">
    <citation type="journal article" date="2021" name="Microbiol. Resour. Announc.">
        <title>Complete Genome Sequences of Three Human Oral Treponema parvum Isolates.</title>
        <authorList>
            <person name="Zeng H."/>
            <person name="Watt R.M."/>
        </authorList>
    </citation>
    <scope>NUCLEOTIDE SEQUENCE [LARGE SCALE GENOMIC DNA]</scope>
    <source>
        <strain evidence="8 9">ATCC 700770</strain>
    </source>
</reference>
<dbReference type="EC" id="3.6.1.41" evidence="1"/>
<dbReference type="InterPro" id="IPR006674">
    <property type="entry name" value="HD_domain"/>
</dbReference>
<evidence type="ECO:0000256" key="3">
    <source>
        <dbReference type="ARBA" id="ARBA00022741"/>
    </source>
</evidence>
<dbReference type="InterPro" id="IPR005249">
    <property type="entry name" value="YqeK"/>
</dbReference>
<comment type="catalytic activity">
    <reaction evidence="6">
        <text>P(1),P(4)-bis(5'-adenosyl) tetraphosphate + H2O = 2 ADP + 2 H(+)</text>
        <dbReference type="Rhea" id="RHEA:24252"/>
        <dbReference type="ChEBI" id="CHEBI:15377"/>
        <dbReference type="ChEBI" id="CHEBI:15378"/>
        <dbReference type="ChEBI" id="CHEBI:58141"/>
        <dbReference type="ChEBI" id="CHEBI:456216"/>
        <dbReference type="EC" id="3.6.1.41"/>
    </reaction>
</comment>
<dbReference type="InterPro" id="IPR003607">
    <property type="entry name" value="HD/PDEase_dom"/>
</dbReference>
<evidence type="ECO:0000259" key="7">
    <source>
        <dbReference type="SMART" id="SM00471"/>
    </source>
</evidence>
<evidence type="ECO:0000256" key="5">
    <source>
        <dbReference type="ARBA" id="ARBA00023004"/>
    </source>
</evidence>
<feature type="domain" description="HD/PDEase" evidence="7">
    <location>
        <begin position="37"/>
        <end position="165"/>
    </location>
</feature>
<dbReference type="SMART" id="SM00471">
    <property type="entry name" value="HDc"/>
    <property type="match status" value="1"/>
</dbReference>
<dbReference type="KEGG" id="tpav:HRQ91_07620"/>
<keyword evidence="3" id="KW-0547">Nucleotide-binding</keyword>
<sequence length="239" mass="26591">MDVKLEDEGPCNKKRLCERSSILQVIERVRRYAFKALSKKRYEHSVRVAETAKKMCVLYGIDPDLGYLAGIAHDICKEMKDEDILSLALRDGDPVTEVEKSKLSLLHGRAAAVMLRDDFGINDKELLQSVACHTFGDPSLSRLGKIIYAADKIEPGRGHVSAEYLDRLFSLDLDHLVKTVLSEAISYVKEKKYAVSPQSIAFLKKIEEDIAAENKFAAKKNNECASASKGSGKLTAHYA</sequence>
<dbReference type="GO" id="GO:0008803">
    <property type="term" value="F:bis(5'-nucleosyl)-tetraphosphatase (symmetrical) activity"/>
    <property type="evidence" value="ECO:0007669"/>
    <property type="project" value="UniProtKB-EC"/>
</dbReference>
<dbReference type="GO" id="GO:0046872">
    <property type="term" value="F:metal ion binding"/>
    <property type="evidence" value="ECO:0007669"/>
    <property type="project" value="UniProtKB-KW"/>
</dbReference>
<dbReference type="GO" id="GO:0000166">
    <property type="term" value="F:nucleotide binding"/>
    <property type="evidence" value="ECO:0007669"/>
    <property type="project" value="UniProtKB-KW"/>
</dbReference>
<evidence type="ECO:0000256" key="6">
    <source>
        <dbReference type="ARBA" id="ARBA00049417"/>
    </source>
</evidence>
<keyword evidence="9" id="KW-1185">Reference proteome</keyword>
<evidence type="ECO:0000313" key="9">
    <source>
        <dbReference type="Proteomes" id="UP000671908"/>
    </source>
</evidence>
<dbReference type="AlphaFoldDB" id="A0A975F487"/>
<name>A0A975F487_9SPIR</name>
<dbReference type="PANTHER" id="PTHR35795:SF1">
    <property type="entry name" value="BIS(5'-NUCLEOSYL)-TETRAPHOSPHATASE, SYMMETRICAL"/>
    <property type="match status" value="1"/>
</dbReference>
<dbReference type="InterPro" id="IPR051094">
    <property type="entry name" value="Diverse_Catalytic_Enzymes"/>
</dbReference>
<evidence type="ECO:0000256" key="4">
    <source>
        <dbReference type="ARBA" id="ARBA00022801"/>
    </source>
</evidence>